<organism evidence="2 3">
    <name type="scientific">Pelistega europaea</name>
    <dbReference type="NCBI Taxonomy" id="106147"/>
    <lineage>
        <taxon>Bacteria</taxon>
        <taxon>Pseudomonadati</taxon>
        <taxon>Pseudomonadota</taxon>
        <taxon>Betaproteobacteria</taxon>
        <taxon>Burkholderiales</taxon>
        <taxon>Alcaligenaceae</taxon>
        <taxon>Pelistega</taxon>
    </lineage>
</organism>
<dbReference type="InterPro" id="IPR052741">
    <property type="entry name" value="Mitochondrial_HTD2"/>
</dbReference>
<dbReference type="Gene3D" id="3.10.129.10">
    <property type="entry name" value="Hotdog Thioesterase"/>
    <property type="match status" value="2"/>
</dbReference>
<accession>A0A7Y4LAK3</accession>
<proteinExistence type="predicted"/>
<dbReference type="InterPro" id="IPR029069">
    <property type="entry name" value="HotDog_dom_sf"/>
</dbReference>
<dbReference type="GO" id="GO:0019171">
    <property type="term" value="F:(3R)-hydroxyacyl-[acyl-carrier-protein] dehydratase activity"/>
    <property type="evidence" value="ECO:0007669"/>
    <property type="project" value="TreeGrafter"/>
</dbReference>
<dbReference type="EMBL" id="JABGBO010000008">
    <property type="protein sequence ID" value="NOL50050.1"/>
    <property type="molecule type" value="Genomic_DNA"/>
</dbReference>
<dbReference type="AlphaFoldDB" id="A0A7Y4LAK3"/>
<reference evidence="2 3" key="1">
    <citation type="submission" date="2020-05" db="EMBL/GenBank/DDBJ databases">
        <authorList>
            <person name="Niu N."/>
        </authorList>
    </citation>
    <scope>NUCLEOTIDE SEQUENCE [LARGE SCALE GENOMIC DNA]</scope>
    <source>
        <strain evidence="2 3">LMG10982</strain>
    </source>
</reference>
<keyword evidence="3" id="KW-1185">Reference proteome</keyword>
<evidence type="ECO:0000259" key="1">
    <source>
        <dbReference type="Pfam" id="PF13452"/>
    </source>
</evidence>
<dbReference type="InterPro" id="IPR039569">
    <property type="entry name" value="FAS1-like_DH_region"/>
</dbReference>
<dbReference type="Pfam" id="PF13452">
    <property type="entry name" value="FAS1_DH_region"/>
    <property type="match status" value="1"/>
</dbReference>
<gene>
    <name evidence="2" type="ORF">HKX40_07875</name>
</gene>
<dbReference type="PANTHER" id="PTHR28152">
    <property type="entry name" value="HYDROXYACYL-THIOESTER DEHYDRATASE TYPE 2, MITOCHONDRIAL"/>
    <property type="match status" value="1"/>
</dbReference>
<dbReference type="PANTHER" id="PTHR28152:SF1">
    <property type="entry name" value="HYDROXYACYL-THIOESTER DEHYDRATASE TYPE 2, MITOCHONDRIAL"/>
    <property type="match status" value="1"/>
</dbReference>
<evidence type="ECO:0000313" key="2">
    <source>
        <dbReference type="EMBL" id="NOL50050.1"/>
    </source>
</evidence>
<protein>
    <submittedName>
        <fullName evidence="2">Itaconyl-CoA hydratase</fullName>
    </submittedName>
</protein>
<name>A0A7Y4LAK3_9BURK</name>
<dbReference type="RefSeq" id="WP_171589037.1">
    <property type="nucleotide sequence ID" value="NZ_JABGBO010000008.1"/>
</dbReference>
<dbReference type="Proteomes" id="UP000541421">
    <property type="component" value="Unassembled WGS sequence"/>
</dbReference>
<feature type="domain" description="FAS1-like dehydratase" evidence="1">
    <location>
        <begin position="75"/>
        <end position="132"/>
    </location>
</feature>
<dbReference type="SUPFAM" id="SSF54637">
    <property type="entry name" value="Thioesterase/thiol ester dehydrase-isomerase"/>
    <property type="match status" value="1"/>
</dbReference>
<sequence length="275" mass="30975">MSVDLNQWLGKQETCTEWISPSHVKKIALSLHGAKIPKEGDALPHLWQWALFIDPLSLNELGGDGHPKRGGFLPPADNRNRMWAGGRLQFMQPLIVGKEGTRVSTIKSIKEKEGSTGKLLFVTVLHEYFQEGILCISEEQDIVYREPSPPKLTGTQVAPMAQWSEDIEPSSVMLFRYSAVTFNGHRIHYDYPYATRVEGYPGLVVHGPMIATYVLHSFLHAHSDRRVKSFSFRGLRPLICPTPFKVEGYMETNGTAKLWAQQEGTIAQQAELVFE</sequence>
<comment type="caution">
    <text evidence="2">The sequence shown here is derived from an EMBL/GenBank/DDBJ whole genome shotgun (WGS) entry which is preliminary data.</text>
</comment>
<evidence type="ECO:0000313" key="3">
    <source>
        <dbReference type="Proteomes" id="UP000541421"/>
    </source>
</evidence>